<evidence type="ECO:0000313" key="2">
    <source>
        <dbReference type="Proteomes" id="UP000233293"/>
    </source>
</evidence>
<sequence>MPSNFFAHHSQGIFPMIPRTALTQLAKLLADDLSEGHVGGELRNIGEALASAPGSILDLLDLMAKEARKKRPNQALLDAFAFMLGQSLEVLRYGVESNATEAVEAVSAARAHVRSLALEGKLDTDILLLMLRQFTGAKLELGDDLQEVMAGLLDQEQVSALPGAVEIGEVLADMARACGGDVFALYAELAEQTSALPESHRAGIVAALLAAPDPSLREAAIGWLLDPGAAARRDTAGLLQQAAAAGHVSATMLRRMIAIRNWLPDDERPAVDAVIRACRQNGVDCAPSAAALVRDVLATAIDGSGAQSLFLMVKDGRRQAVAALLLKRGIGVRDAWVNGGLGKADADMFLFQVETQTDCYDGDIDHVRLLLGHALAEAGKSGVLPPFGLVDVIERAGLTTVNPEAITLDSLLAGLLADIPAERRTPAMVAGAINASAAWEDYFPFMDSWFEDDGAIAELLNGKRMSAKGRVALLLDKYLPARRARWAELLAWTALTLRQDESTEEDWMNFALVAHEILGDRPLADIPVMTKIAGKTVEAWQSRR</sequence>
<dbReference type="EMBL" id="PIUM01000005">
    <property type="protein sequence ID" value="PKU25260.1"/>
    <property type="molecule type" value="Genomic_DNA"/>
</dbReference>
<evidence type="ECO:0000313" key="1">
    <source>
        <dbReference type="EMBL" id="PKU25260.1"/>
    </source>
</evidence>
<reference evidence="2" key="1">
    <citation type="submission" date="2017-12" db="EMBL/GenBank/DDBJ databases">
        <title>Draft genome sequence of Telmatospirillum siberiense 26-4b1T, an acidotolerant peatland alphaproteobacterium potentially involved in sulfur cycling.</title>
        <authorList>
            <person name="Hausmann B."/>
            <person name="Pjevac P."/>
            <person name="Schreck K."/>
            <person name="Herbold C.W."/>
            <person name="Daims H."/>
            <person name="Wagner M."/>
            <person name="Pester M."/>
            <person name="Loy A."/>
        </authorList>
    </citation>
    <scope>NUCLEOTIDE SEQUENCE [LARGE SCALE GENOMIC DNA]</scope>
    <source>
        <strain evidence="2">26-4b1</strain>
    </source>
</reference>
<organism evidence="1 2">
    <name type="scientific">Telmatospirillum siberiense</name>
    <dbReference type="NCBI Taxonomy" id="382514"/>
    <lineage>
        <taxon>Bacteria</taxon>
        <taxon>Pseudomonadati</taxon>
        <taxon>Pseudomonadota</taxon>
        <taxon>Alphaproteobacteria</taxon>
        <taxon>Rhodospirillales</taxon>
        <taxon>Rhodospirillaceae</taxon>
        <taxon>Telmatospirillum</taxon>
    </lineage>
</organism>
<dbReference type="AlphaFoldDB" id="A0A2N3PXW1"/>
<protein>
    <submittedName>
        <fullName evidence="1">Uncharacterized protein</fullName>
    </submittedName>
</protein>
<dbReference type="Proteomes" id="UP000233293">
    <property type="component" value="Unassembled WGS sequence"/>
</dbReference>
<comment type="caution">
    <text evidence="1">The sequence shown here is derived from an EMBL/GenBank/DDBJ whole genome shotgun (WGS) entry which is preliminary data.</text>
</comment>
<name>A0A2N3PXW1_9PROT</name>
<gene>
    <name evidence="1" type="ORF">CWS72_06560</name>
</gene>
<proteinExistence type="predicted"/>
<keyword evidence="2" id="KW-1185">Reference proteome</keyword>
<accession>A0A2N3PXW1</accession>